<evidence type="ECO:0000313" key="3">
    <source>
        <dbReference type="EMBL" id="MBL0003757.1"/>
    </source>
</evidence>
<dbReference type="SMART" id="SM00450">
    <property type="entry name" value="RHOD"/>
    <property type="match status" value="1"/>
</dbReference>
<proteinExistence type="predicted"/>
<dbReference type="SUPFAM" id="SSF52821">
    <property type="entry name" value="Rhodanese/Cell cycle control phosphatase"/>
    <property type="match status" value="1"/>
</dbReference>
<dbReference type="Proteomes" id="UP000726105">
    <property type="component" value="Unassembled WGS sequence"/>
</dbReference>
<accession>A0A935ILV7</accession>
<evidence type="ECO:0000313" key="2">
    <source>
        <dbReference type="EMBL" id="MBK7274514.1"/>
    </source>
</evidence>
<dbReference type="EMBL" id="JADKGK010000015">
    <property type="protein sequence ID" value="MBL0003757.1"/>
    <property type="molecule type" value="Genomic_DNA"/>
</dbReference>
<dbReference type="InterPro" id="IPR036873">
    <property type="entry name" value="Rhodanese-like_dom_sf"/>
</dbReference>
<dbReference type="EMBL" id="JADJIB010000008">
    <property type="protein sequence ID" value="MBK7274514.1"/>
    <property type="molecule type" value="Genomic_DNA"/>
</dbReference>
<comment type="caution">
    <text evidence="2">The sequence shown here is derived from an EMBL/GenBank/DDBJ whole genome shotgun (WGS) entry which is preliminary data.</text>
</comment>
<organism evidence="2 4">
    <name type="scientific">Candidatus Phosphoribacter hodrii</name>
    <dbReference type="NCBI Taxonomy" id="2953743"/>
    <lineage>
        <taxon>Bacteria</taxon>
        <taxon>Bacillati</taxon>
        <taxon>Actinomycetota</taxon>
        <taxon>Actinomycetes</taxon>
        <taxon>Micrococcales</taxon>
        <taxon>Dermatophilaceae</taxon>
        <taxon>Candidatus Phosphoribacter</taxon>
    </lineage>
</organism>
<gene>
    <name evidence="2" type="ORF">IPI13_15620</name>
    <name evidence="3" type="ORF">IPP00_07110</name>
</gene>
<dbReference type="PANTHER" id="PTHR43031">
    <property type="entry name" value="FAD-DEPENDENT OXIDOREDUCTASE"/>
    <property type="match status" value="1"/>
</dbReference>
<dbReference type="InterPro" id="IPR050229">
    <property type="entry name" value="GlpE_sulfurtransferase"/>
</dbReference>
<dbReference type="InterPro" id="IPR001763">
    <property type="entry name" value="Rhodanese-like_dom"/>
</dbReference>
<reference evidence="2 4" key="1">
    <citation type="submission" date="2020-10" db="EMBL/GenBank/DDBJ databases">
        <title>Connecting structure to function with the recovery of over 1000 high-quality activated sludge metagenome-assembled genomes encoding full-length rRNA genes using long-read sequencing.</title>
        <authorList>
            <person name="Singleton C.M."/>
            <person name="Petriglieri F."/>
            <person name="Kristensen J.M."/>
            <person name="Kirkegaard R.H."/>
            <person name="Michaelsen T.Y."/>
            <person name="Andersen M.H."/>
            <person name="Karst S.M."/>
            <person name="Dueholm M.S."/>
            <person name="Nielsen P.H."/>
            <person name="Albertsen M."/>
        </authorList>
    </citation>
    <scope>NUCLEOTIDE SEQUENCE [LARGE SCALE GENOMIC DNA]</scope>
    <source>
        <strain evidence="2">Ega_18-Q3-R5-49_MAXAC.001</strain>
        <strain evidence="3">Ribe_18-Q3-R11-54_MAXAC.001</strain>
    </source>
</reference>
<dbReference type="AlphaFoldDB" id="A0A935ILV7"/>
<sequence>MPLVEVGSLADDAVILDVRDVGDWRAGHAPGAVNIPLAQLISRLTELPVPPTGPLAVSCGGGTKQTRAVAYLRAHGIDAVVLKGGMRSWKAAGRPVESADGDERG</sequence>
<name>A0A935ILV7_9MICO</name>
<dbReference type="Gene3D" id="3.40.250.10">
    <property type="entry name" value="Rhodanese-like domain"/>
    <property type="match status" value="1"/>
</dbReference>
<dbReference type="PANTHER" id="PTHR43031:SF16">
    <property type="entry name" value="OXIDOREDUCTASE"/>
    <property type="match status" value="1"/>
</dbReference>
<protein>
    <submittedName>
        <fullName evidence="2">Rhodanese-like domain-containing protein</fullName>
    </submittedName>
</protein>
<dbReference type="PROSITE" id="PS50206">
    <property type="entry name" value="RHODANESE_3"/>
    <property type="match status" value="1"/>
</dbReference>
<dbReference type="Proteomes" id="UP000886632">
    <property type="component" value="Unassembled WGS sequence"/>
</dbReference>
<dbReference type="CDD" id="cd00158">
    <property type="entry name" value="RHOD"/>
    <property type="match status" value="1"/>
</dbReference>
<feature type="domain" description="Rhodanese" evidence="1">
    <location>
        <begin position="9"/>
        <end position="98"/>
    </location>
</feature>
<evidence type="ECO:0000259" key="1">
    <source>
        <dbReference type="PROSITE" id="PS50206"/>
    </source>
</evidence>
<dbReference type="Pfam" id="PF00581">
    <property type="entry name" value="Rhodanese"/>
    <property type="match status" value="1"/>
</dbReference>
<evidence type="ECO:0000313" key="4">
    <source>
        <dbReference type="Proteomes" id="UP000726105"/>
    </source>
</evidence>